<proteinExistence type="predicted"/>
<dbReference type="RefSeq" id="WP_058850615.1">
    <property type="nucleotide sequence ID" value="NZ_LOCL01000048.1"/>
</dbReference>
<dbReference type="EMBL" id="LOCL01000048">
    <property type="protein sequence ID" value="KUF15052.1"/>
    <property type="molecule type" value="Genomic_DNA"/>
</dbReference>
<evidence type="ECO:0000313" key="2">
    <source>
        <dbReference type="Proteomes" id="UP000054804"/>
    </source>
</evidence>
<evidence type="ECO:0000313" key="1">
    <source>
        <dbReference type="EMBL" id="KUF15052.1"/>
    </source>
</evidence>
<name>A0A0W7WWX6_9ACTN</name>
<dbReference type="Proteomes" id="UP000054804">
    <property type="component" value="Unassembled WGS sequence"/>
</dbReference>
<sequence>MSMHEIEDLVADSVRVLDSHAAPDDPRVRGWFAALYDFQSGYDCSFTHFRVLDALMRRGYTYRFPIDEHPDYAARNTYFDALTEFTGLRMYDEDDPAFAGYDAWLEDGYVDPPFLYCDAGTALWQRMAALGRLSGPDAAPPHRAPLIEAVREVAVAAEKEHDHDLIGSWYAWGAGTLLGGPAGCPFDVTELAGMPAVRDLRAVVARTGALAVAQRSPYAVPLDFADDQDLEGWWWRL</sequence>
<dbReference type="OrthoDB" id="1446882at2"/>
<dbReference type="AlphaFoldDB" id="A0A0W7WWX6"/>
<gene>
    <name evidence="1" type="ORF">AT728_26650</name>
</gene>
<protein>
    <submittedName>
        <fullName evidence="1">Uncharacterized protein</fullName>
    </submittedName>
</protein>
<reference evidence="1 2" key="1">
    <citation type="submission" date="2015-12" db="EMBL/GenBank/DDBJ databases">
        <title>Draft genome sequence of Streptomyces silvensis ATCC 53525, a producer of novel hormone antagonists.</title>
        <authorList>
            <person name="Johnston C.W."/>
            <person name="Li Y."/>
            <person name="Magarvey N.A."/>
        </authorList>
    </citation>
    <scope>NUCLEOTIDE SEQUENCE [LARGE SCALE GENOMIC DNA]</scope>
    <source>
        <strain evidence="1 2">ATCC 53525</strain>
    </source>
</reference>
<comment type="caution">
    <text evidence="1">The sequence shown here is derived from an EMBL/GenBank/DDBJ whole genome shotgun (WGS) entry which is preliminary data.</text>
</comment>
<dbReference type="STRING" id="1765722.AT728_26650"/>
<organism evidence="1 2">
    <name type="scientific">Streptomyces silvensis</name>
    <dbReference type="NCBI Taxonomy" id="1765722"/>
    <lineage>
        <taxon>Bacteria</taxon>
        <taxon>Bacillati</taxon>
        <taxon>Actinomycetota</taxon>
        <taxon>Actinomycetes</taxon>
        <taxon>Kitasatosporales</taxon>
        <taxon>Streptomycetaceae</taxon>
        <taxon>Streptomyces</taxon>
    </lineage>
</organism>
<keyword evidence="2" id="KW-1185">Reference proteome</keyword>
<accession>A0A0W7WWX6</accession>